<dbReference type="RefSeq" id="WP_382218996.1">
    <property type="nucleotide sequence ID" value="NZ_JBHTCA010000001.1"/>
</dbReference>
<evidence type="ECO:0000259" key="5">
    <source>
        <dbReference type="PROSITE" id="PS50931"/>
    </source>
</evidence>
<evidence type="ECO:0000256" key="3">
    <source>
        <dbReference type="ARBA" id="ARBA00023125"/>
    </source>
</evidence>
<dbReference type="Gene3D" id="1.10.10.10">
    <property type="entry name" value="Winged helix-like DNA-binding domain superfamily/Winged helix DNA-binding domain"/>
    <property type="match status" value="1"/>
</dbReference>
<comment type="caution">
    <text evidence="6">The sequence shown here is derived from an EMBL/GenBank/DDBJ whole genome shotgun (WGS) entry which is preliminary data.</text>
</comment>
<feature type="domain" description="HTH lysR-type" evidence="5">
    <location>
        <begin position="20"/>
        <end position="76"/>
    </location>
</feature>
<evidence type="ECO:0000256" key="1">
    <source>
        <dbReference type="ARBA" id="ARBA00009437"/>
    </source>
</evidence>
<sequence>MQVKTVAPNAHKLGQLSDADLRLLRVFKAVVDCGGMASAELELNLAMSTISRHVKDLETRLGLVLCRRGRAGFALTPEGEQIYAATEQLLAATDAFRSSLHDVHRRLGGDLHVAVFEKTVSNPQAHIAQAVAAFRQQAPQVTLHMHVGTIAMIERGVIDGQYHLGIIPEHRRSDSLSYDPLFDETMYLYAGQGHPWFGDATGRHGWADLRRQDLAALGYHSPNMALTHERRLERAATASDQEAVATLVLSGAYVGFLPDHYAQVFVAAGRMRAVAPRTLFYRCSFASICRRAPAPLRVANTFRQALLQAHR</sequence>
<evidence type="ECO:0000256" key="2">
    <source>
        <dbReference type="ARBA" id="ARBA00023015"/>
    </source>
</evidence>
<dbReference type="Pfam" id="PF00126">
    <property type="entry name" value="HTH_1"/>
    <property type="match status" value="1"/>
</dbReference>
<keyword evidence="7" id="KW-1185">Reference proteome</keyword>
<dbReference type="SUPFAM" id="SSF46785">
    <property type="entry name" value="Winged helix' DNA-binding domain"/>
    <property type="match status" value="1"/>
</dbReference>
<dbReference type="Pfam" id="PF03466">
    <property type="entry name" value="LysR_substrate"/>
    <property type="match status" value="1"/>
</dbReference>
<proteinExistence type="inferred from homology"/>
<accession>A0ABW2QD65</accession>
<comment type="similarity">
    <text evidence="1">Belongs to the LysR transcriptional regulatory family.</text>
</comment>
<keyword evidence="4" id="KW-0804">Transcription</keyword>
<gene>
    <name evidence="6" type="ORF">ACFQPB_00830</name>
</gene>
<evidence type="ECO:0000313" key="7">
    <source>
        <dbReference type="Proteomes" id="UP001596501"/>
    </source>
</evidence>
<dbReference type="InterPro" id="IPR036388">
    <property type="entry name" value="WH-like_DNA-bd_sf"/>
</dbReference>
<keyword evidence="2" id="KW-0805">Transcription regulation</keyword>
<dbReference type="InterPro" id="IPR005119">
    <property type="entry name" value="LysR_subst-bd"/>
</dbReference>
<name>A0ABW2QD65_9BURK</name>
<dbReference type="InterPro" id="IPR000847">
    <property type="entry name" value="LysR_HTH_N"/>
</dbReference>
<dbReference type="PROSITE" id="PS50931">
    <property type="entry name" value="HTH_LYSR"/>
    <property type="match status" value="1"/>
</dbReference>
<organism evidence="6 7">
    <name type="scientific">Hydrogenophaga atypica</name>
    <dbReference type="NCBI Taxonomy" id="249409"/>
    <lineage>
        <taxon>Bacteria</taxon>
        <taxon>Pseudomonadati</taxon>
        <taxon>Pseudomonadota</taxon>
        <taxon>Betaproteobacteria</taxon>
        <taxon>Burkholderiales</taxon>
        <taxon>Comamonadaceae</taxon>
        <taxon>Hydrogenophaga</taxon>
    </lineage>
</organism>
<dbReference type="InterPro" id="IPR036390">
    <property type="entry name" value="WH_DNA-bd_sf"/>
</dbReference>
<dbReference type="Gene3D" id="3.40.190.10">
    <property type="entry name" value="Periplasmic binding protein-like II"/>
    <property type="match status" value="2"/>
</dbReference>
<dbReference type="Proteomes" id="UP001596501">
    <property type="component" value="Unassembled WGS sequence"/>
</dbReference>
<evidence type="ECO:0000313" key="6">
    <source>
        <dbReference type="EMBL" id="MFC7407395.1"/>
    </source>
</evidence>
<dbReference type="PANTHER" id="PTHR30126:SF98">
    <property type="entry name" value="HTH-TYPE TRANSCRIPTIONAL ACTIVATOR BAUR"/>
    <property type="match status" value="1"/>
</dbReference>
<evidence type="ECO:0000256" key="4">
    <source>
        <dbReference type="ARBA" id="ARBA00023163"/>
    </source>
</evidence>
<dbReference type="SUPFAM" id="SSF53850">
    <property type="entry name" value="Periplasmic binding protein-like II"/>
    <property type="match status" value="1"/>
</dbReference>
<protein>
    <submittedName>
        <fullName evidence="6">LysR family transcriptional regulator</fullName>
    </submittedName>
</protein>
<dbReference type="EMBL" id="JBHTCA010000001">
    <property type="protein sequence ID" value="MFC7407395.1"/>
    <property type="molecule type" value="Genomic_DNA"/>
</dbReference>
<keyword evidence="3" id="KW-0238">DNA-binding</keyword>
<reference evidence="7" key="1">
    <citation type="journal article" date="2019" name="Int. J. Syst. Evol. Microbiol.">
        <title>The Global Catalogue of Microorganisms (GCM) 10K type strain sequencing project: providing services to taxonomists for standard genome sequencing and annotation.</title>
        <authorList>
            <consortium name="The Broad Institute Genomics Platform"/>
            <consortium name="The Broad Institute Genome Sequencing Center for Infectious Disease"/>
            <person name="Wu L."/>
            <person name="Ma J."/>
        </authorList>
    </citation>
    <scope>NUCLEOTIDE SEQUENCE [LARGE SCALE GENOMIC DNA]</scope>
    <source>
        <strain evidence="7">CGMCC 1.12371</strain>
    </source>
</reference>
<dbReference type="CDD" id="cd05466">
    <property type="entry name" value="PBP2_LTTR_substrate"/>
    <property type="match status" value="1"/>
</dbReference>
<dbReference type="PANTHER" id="PTHR30126">
    <property type="entry name" value="HTH-TYPE TRANSCRIPTIONAL REGULATOR"/>
    <property type="match status" value="1"/>
</dbReference>